<evidence type="ECO:0000256" key="3">
    <source>
        <dbReference type="ARBA" id="ARBA00022989"/>
    </source>
</evidence>
<evidence type="ECO:0000313" key="7">
    <source>
        <dbReference type="EMBL" id="RDH36785.1"/>
    </source>
</evidence>
<dbReference type="GO" id="GO:0005351">
    <property type="term" value="F:carbohydrate:proton symporter activity"/>
    <property type="evidence" value="ECO:0007669"/>
    <property type="project" value="TreeGrafter"/>
</dbReference>
<keyword evidence="4 5" id="KW-0472">Membrane</keyword>
<dbReference type="GO" id="GO:0016020">
    <property type="term" value="C:membrane"/>
    <property type="evidence" value="ECO:0007669"/>
    <property type="project" value="UniProtKB-SubCell"/>
</dbReference>
<feature type="transmembrane region" description="Helical" evidence="5">
    <location>
        <begin position="124"/>
        <end position="147"/>
    </location>
</feature>
<feature type="chain" id="PRO_5017669364" description="Major facilitator superfamily (MFS) profile domain-containing protein" evidence="6">
    <location>
        <begin position="24"/>
        <end position="345"/>
    </location>
</feature>
<evidence type="ECO:0000256" key="5">
    <source>
        <dbReference type="SAM" id="Phobius"/>
    </source>
</evidence>
<proteinExistence type="predicted"/>
<keyword evidence="2 5" id="KW-0812">Transmembrane</keyword>
<feature type="transmembrane region" description="Helical" evidence="5">
    <location>
        <begin position="96"/>
        <end position="118"/>
    </location>
</feature>
<keyword evidence="6" id="KW-0732">Signal</keyword>
<organism evidence="7 8">
    <name type="scientific">Aspergillus welwitschiae</name>
    <dbReference type="NCBI Taxonomy" id="1341132"/>
    <lineage>
        <taxon>Eukaryota</taxon>
        <taxon>Fungi</taxon>
        <taxon>Dikarya</taxon>
        <taxon>Ascomycota</taxon>
        <taxon>Pezizomycotina</taxon>
        <taxon>Eurotiomycetes</taxon>
        <taxon>Eurotiomycetidae</taxon>
        <taxon>Eurotiales</taxon>
        <taxon>Aspergillaceae</taxon>
        <taxon>Aspergillus</taxon>
        <taxon>Aspergillus subgen. Circumdati</taxon>
    </lineage>
</organism>
<sequence length="345" mass="37272">MRFPAGHIICAAISFGLLEAAKGLDEGLIAITVNLPSLVLKSDLHASNLSAAAKANQLSNITSMIGPLWTMRQLCMLWIIGAVIFITSAGESGQLIAARFVMGMGIGQAGIIGPIYLAEVAPTVWRGLLVGIYASFEYIGVLIGYFAGYGASLHLSNNSDRVIQKQVAVDKTKEGRWPLLEPWNLLSGQAVNRSRLLFLISAQLLSQRSLMAGIILQLLALLYVAISLIVTSSLGSDAHSEDVHRAAIAAIASIYVTGVGYAFGWNSIQYLIHAEMLPSSVRTLGTSILMCIHYANRFALTKAVPTMTLADALQSKGTFWFFFVVAFLGFLWGMFLLPETSEMIR</sequence>
<dbReference type="InterPro" id="IPR050360">
    <property type="entry name" value="MFS_Sugar_Transporters"/>
</dbReference>
<protein>
    <recommendedName>
        <fullName evidence="9">Major facilitator superfamily (MFS) profile domain-containing protein</fullName>
    </recommendedName>
</protein>
<dbReference type="InterPro" id="IPR005828">
    <property type="entry name" value="MFS_sugar_transport-like"/>
</dbReference>
<feature type="transmembrane region" description="Helical" evidence="5">
    <location>
        <begin position="246"/>
        <end position="268"/>
    </location>
</feature>
<feature type="transmembrane region" description="Helical" evidence="5">
    <location>
        <begin position="210"/>
        <end position="234"/>
    </location>
</feature>
<dbReference type="PANTHER" id="PTHR48022">
    <property type="entry name" value="PLASTIDIC GLUCOSE TRANSPORTER 4"/>
    <property type="match status" value="1"/>
</dbReference>
<dbReference type="Proteomes" id="UP000253729">
    <property type="component" value="Unassembled WGS sequence"/>
</dbReference>
<dbReference type="AlphaFoldDB" id="A0A3F3QCD0"/>
<dbReference type="PROSITE" id="PS00217">
    <property type="entry name" value="SUGAR_TRANSPORT_2"/>
    <property type="match status" value="1"/>
</dbReference>
<dbReference type="Gene3D" id="1.20.1250.20">
    <property type="entry name" value="MFS general substrate transporter like domains"/>
    <property type="match status" value="2"/>
</dbReference>
<evidence type="ECO:0000256" key="2">
    <source>
        <dbReference type="ARBA" id="ARBA00022692"/>
    </source>
</evidence>
<evidence type="ECO:0000256" key="6">
    <source>
        <dbReference type="SAM" id="SignalP"/>
    </source>
</evidence>
<dbReference type="InterPro" id="IPR005829">
    <property type="entry name" value="Sugar_transporter_CS"/>
</dbReference>
<reference evidence="7 8" key="1">
    <citation type="submission" date="2018-07" db="EMBL/GenBank/DDBJ databases">
        <title>The genomes of Aspergillus section Nigri reveals drivers in fungal speciation.</title>
        <authorList>
            <consortium name="DOE Joint Genome Institute"/>
            <person name="Vesth T.C."/>
            <person name="Nybo J."/>
            <person name="Theobald S."/>
            <person name="Brandl J."/>
            <person name="Frisvad J.C."/>
            <person name="Nielsen K.F."/>
            <person name="Lyhne E.K."/>
            <person name="Kogle M.E."/>
            <person name="Kuo A."/>
            <person name="Riley R."/>
            <person name="Clum A."/>
            <person name="Nolan M."/>
            <person name="Lipzen A."/>
            <person name="Salamov A."/>
            <person name="Henrissat B."/>
            <person name="Wiebenga A."/>
            <person name="De vries R.P."/>
            <person name="Grigoriev I.V."/>
            <person name="Mortensen U.H."/>
            <person name="Andersen M.R."/>
            <person name="Baker S.E."/>
        </authorList>
    </citation>
    <scope>NUCLEOTIDE SEQUENCE [LARGE SCALE GENOMIC DNA]</scope>
    <source>
        <strain evidence="7 8">CBS 139.54b</strain>
    </source>
</reference>
<dbReference type="GeneID" id="38137131"/>
<dbReference type="InterPro" id="IPR036259">
    <property type="entry name" value="MFS_trans_sf"/>
</dbReference>
<accession>A0A3F3QCD0</accession>
<evidence type="ECO:0008006" key="9">
    <source>
        <dbReference type="Google" id="ProtNLM"/>
    </source>
</evidence>
<feature type="transmembrane region" description="Helical" evidence="5">
    <location>
        <begin position="69"/>
        <end position="89"/>
    </location>
</feature>
<dbReference type="SUPFAM" id="SSF103473">
    <property type="entry name" value="MFS general substrate transporter"/>
    <property type="match status" value="2"/>
</dbReference>
<dbReference type="EMBL" id="KZ852037">
    <property type="protein sequence ID" value="RDH36785.1"/>
    <property type="molecule type" value="Genomic_DNA"/>
</dbReference>
<feature type="signal peptide" evidence="6">
    <location>
        <begin position="1"/>
        <end position="23"/>
    </location>
</feature>
<evidence type="ECO:0000256" key="1">
    <source>
        <dbReference type="ARBA" id="ARBA00004141"/>
    </source>
</evidence>
<dbReference type="STRING" id="1341132.A0A3F3QCD0"/>
<comment type="subcellular location">
    <subcellularLocation>
        <location evidence="1">Membrane</location>
        <topology evidence="1">Multi-pass membrane protein</topology>
    </subcellularLocation>
</comment>
<evidence type="ECO:0000313" key="8">
    <source>
        <dbReference type="Proteomes" id="UP000253729"/>
    </source>
</evidence>
<feature type="transmembrane region" description="Helical" evidence="5">
    <location>
        <begin position="319"/>
        <end position="337"/>
    </location>
</feature>
<evidence type="ECO:0000256" key="4">
    <source>
        <dbReference type="ARBA" id="ARBA00023136"/>
    </source>
</evidence>
<gene>
    <name evidence="7" type="ORF">BDQ94DRAFT_157629</name>
</gene>
<dbReference type="RefSeq" id="XP_026629807.1">
    <property type="nucleotide sequence ID" value="XM_026768775.1"/>
</dbReference>
<dbReference type="Pfam" id="PF00083">
    <property type="entry name" value="Sugar_tr"/>
    <property type="match status" value="2"/>
</dbReference>
<keyword evidence="3 5" id="KW-1133">Transmembrane helix</keyword>
<name>A0A3F3QCD0_9EURO</name>
<keyword evidence="8" id="KW-1185">Reference proteome</keyword>
<dbReference type="PANTHER" id="PTHR48022:SF8">
    <property type="entry name" value="MAJOR FACILITATOR SUPERFAMILY (MFS) PROFILE DOMAIN-CONTAINING PROTEIN-RELATED"/>
    <property type="match status" value="1"/>
</dbReference>